<feature type="transmembrane region" description="Helical" evidence="1">
    <location>
        <begin position="90"/>
        <end position="112"/>
    </location>
</feature>
<accession>Q4UNE3</accession>
<gene>
    <name evidence="2" type="ordered locus">RF_0064</name>
</gene>
<keyword evidence="1" id="KW-1133">Transmembrane helix</keyword>
<reference evidence="2 3" key="1">
    <citation type="journal article" date="2005" name="PLoS Biol.">
        <title>The genome sequence of Rickettsia felis identifies the first putative conjugative plasmid in an obligate intracellular parasite.</title>
        <authorList>
            <person name="Ogata H."/>
            <person name="Renesto P."/>
            <person name="Audic S."/>
            <person name="Robert C."/>
            <person name="Blanc G."/>
            <person name="Fournier P.E."/>
            <person name="Parinello H."/>
            <person name="Claverie J.M."/>
            <person name="Raoult D."/>
        </authorList>
    </citation>
    <scope>NUCLEOTIDE SEQUENCE [LARGE SCALE GENOMIC DNA]</scope>
    <source>
        <strain evidence="3">ATCC VR-1525 / URRWXCal2</strain>
    </source>
</reference>
<organism evidence="2 3">
    <name type="scientific">Rickettsia felis (strain ATCC VR-1525 / URRWXCal2)</name>
    <name type="common">Rickettsia azadi</name>
    <dbReference type="NCBI Taxonomy" id="315456"/>
    <lineage>
        <taxon>Bacteria</taxon>
        <taxon>Pseudomonadati</taxon>
        <taxon>Pseudomonadota</taxon>
        <taxon>Alphaproteobacteria</taxon>
        <taxon>Rickettsiales</taxon>
        <taxon>Rickettsiaceae</taxon>
        <taxon>Rickettsieae</taxon>
        <taxon>Rickettsia</taxon>
        <taxon>spotted fever group</taxon>
    </lineage>
</organism>
<dbReference type="AlphaFoldDB" id="Q4UNE3"/>
<dbReference type="EMBL" id="CP000053">
    <property type="protein sequence ID" value="AAY60915.1"/>
    <property type="molecule type" value="Genomic_DNA"/>
</dbReference>
<sequence>MGIQHWIMPYIIDTYYNRFFSKKMSLEGVKTVNADCTTEYLEKITDYKNLTKYNETREHEKVIGKCFPLPVKLNLPTLSLEEENTSGVEWLAPALVGLGVVGLGTFFCYYFYNAYFKKNGNQQASTNNLVKEEKKQVVTQTTSIIQEESLYKILKKINNKLKNDDGLAEDNKILMQSIVANVITEVSKLTNESDIKKITTSVKDLLNGRITKTKLKDIKEDVDYLIKQQSKLGYDVTVNKVEEIIYDKPLLNHTKLLQAAVDSKLSSDLIYEAINNNDEELILAGLISVGYDVGTIN</sequence>
<evidence type="ECO:0000313" key="3">
    <source>
        <dbReference type="Proteomes" id="UP000008548"/>
    </source>
</evidence>
<dbReference type="Proteomes" id="UP000008548">
    <property type="component" value="Chromosome"/>
</dbReference>
<dbReference type="KEGG" id="rfe:RF_0064"/>
<keyword evidence="3" id="KW-1185">Reference proteome</keyword>
<dbReference type="STRING" id="315456.RF_0064"/>
<evidence type="ECO:0000256" key="1">
    <source>
        <dbReference type="SAM" id="Phobius"/>
    </source>
</evidence>
<keyword evidence="1" id="KW-0472">Membrane</keyword>
<proteinExistence type="predicted"/>
<keyword evidence="1" id="KW-0812">Transmembrane</keyword>
<protein>
    <submittedName>
        <fullName evidence="2">Uncharacterized protein</fullName>
    </submittedName>
</protein>
<dbReference type="HOGENOM" id="CLU_936513_0_0_5"/>
<name>Q4UNE3_RICFE</name>
<evidence type="ECO:0000313" key="2">
    <source>
        <dbReference type="EMBL" id="AAY60915.1"/>
    </source>
</evidence>